<organism evidence="2 3">
    <name type="scientific">Thiopseudomonas alkaliphila</name>
    <dbReference type="NCBI Taxonomy" id="1697053"/>
    <lineage>
        <taxon>Bacteria</taxon>
        <taxon>Pseudomonadati</taxon>
        <taxon>Pseudomonadota</taxon>
        <taxon>Gammaproteobacteria</taxon>
        <taxon>Pseudomonadales</taxon>
        <taxon>Pseudomonadaceae</taxon>
        <taxon>Thiopseudomonas</taxon>
    </lineage>
</organism>
<name>A0AAW7DSW8_9GAMM</name>
<dbReference type="InterPro" id="IPR001584">
    <property type="entry name" value="Integrase_cat-core"/>
</dbReference>
<dbReference type="Proteomes" id="UP001173465">
    <property type="component" value="Unassembled WGS sequence"/>
</dbReference>
<dbReference type="AlphaFoldDB" id="A0AAW7DSW8"/>
<dbReference type="GO" id="GO:0003676">
    <property type="term" value="F:nucleic acid binding"/>
    <property type="evidence" value="ECO:0007669"/>
    <property type="project" value="InterPro"/>
</dbReference>
<comment type="caution">
    <text evidence="2">The sequence shown here is derived from an EMBL/GenBank/DDBJ whole genome shotgun (WGS) entry which is preliminary data.</text>
</comment>
<dbReference type="PROSITE" id="PS50994">
    <property type="entry name" value="INTEGRASE"/>
    <property type="match status" value="1"/>
</dbReference>
<evidence type="ECO:0000313" key="3">
    <source>
        <dbReference type="Proteomes" id="UP001173465"/>
    </source>
</evidence>
<accession>A0AAW7DSW8</accession>
<dbReference type="EMBL" id="JACANB010000011">
    <property type="protein sequence ID" value="MDM1697215.1"/>
    <property type="molecule type" value="Genomic_DNA"/>
</dbReference>
<dbReference type="Pfam" id="PF13683">
    <property type="entry name" value="rve_3"/>
    <property type="match status" value="1"/>
</dbReference>
<evidence type="ECO:0000313" key="2">
    <source>
        <dbReference type="EMBL" id="MDM1697215.1"/>
    </source>
</evidence>
<reference evidence="2" key="2">
    <citation type="journal article" date="2022" name="Sci. Total Environ.">
        <title>Prevalence, transmission, and molecular epidemiology of tet(X)-positive bacteria among humans, animals, and environmental niches in China: An epidemiological, and genomic-based study.</title>
        <authorList>
            <person name="Dong N."/>
            <person name="Zeng Y."/>
            <person name="Cai C."/>
            <person name="Sun C."/>
            <person name="Lu J."/>
            <person name="Liu C."/>
            <person name="Zhou H."/>
            <person name="Sun Q."/>
            <person name="Shu L."/>
            <person name="Wang H."/>
            <person name="Wang Y."/>
            <person name="Wang S."/>
            <person name="Wu C."/>
            <person name="Chan E.W."/>
            <person name="Chen G."/>
            <person name="Shen Z."/>
            <person name="Chen S."/>
            <person name="Zhang R."/>
        </authorList>
    </citation>
    <scope>NUCLEOTIDE SEQUENCE</scope>
    <source>
        <strain evidence="2">DF46-2-2</strain>
    </source>
</reference>
<feature type="domain" description="Integrase catalytic" evidence="1">
    <location>
        <begin position="1"/>
        <end position="90"/>
    </location>
</feature>
<proteinExistence type="predicted"/>
<gene>
    <name evidence="2" type="ORF">HX099_11180</name>
</gene>
<dbReference type="InterPro" id="IPR012337">
    <property type="entry name" value="RNaseH-like_sf"/>
</dbReference>
<dbReference type="InterPro" id="IPR036397">
    <property type="entry name" value="RNaseH_sf"/>
</dbReference>
<dbReference type="SUPFAM" id="SSF53098">
    <property type="entry name" value="Ribonuclease H-like"/>
    <property type="match status" value="1"/>
</dbReference>
<dbReference type="PANTHER" id="PTHR47515">
    <property type="entry name" value="LOW CALCIUM RESPONSE LOCUS PROTEIN T"/>
    <property type="match status" value="1"/>
</dbReference>
<evidence type="ECO:0000259" key="1">
    <source>
        <dbReference type="PROSITE" id="PS50994"/>
    </source>
</evidence>
<dbReference type="GO" id="GO:0015074">
    <property type="term" value="P:DNA integration"/>
    <property type="evidence" value="ECO:0007669"/>
    <property type="project" value="InterPro"/>
</dbReference>
<dbReference type="PANTHER" id="PTHR47515:SF3">
    <property type="entry name" value="INTEGRASE CORE DOMAIN PROTEIN"/>
    <property type="match status" value="1"/>
</dbReference>
<dbReference type="Gene3D" id="3.30.420.10">
    <property type="entry name" value="Ribonuclease H-like superfamily/Ribonuclease H"/>
    <property type="match status" value="1"/>
</dbReference>
<sequence>MEFSTNSLRGFEGGITHGIMIDYIKPGCPYQNAYIERFNRTYRDDVLDLYIFNNLNEVKQITENWIELYNTERPHDSLNDMTPLEYRNAA</sequence>
<reference evidence="2" key="1">
    <citation type="submission" date="2020-06" db="EMBL/GenBank/DDBJ databases">
        <authorList>
            <person name="Dong N."/>
        </authorList>
    </citation>
    <scope>NUCLEOTIDE SEQUENCE</scope>
    <source>
        <strain evidence="2">DF46-2-2</strain>
    </source>
</reference>
<protein>
    <submittedName>
        <fullName evidence="2">Transposase</fullName>
    </submittedName>
</protein>